<dbReference type="EMBL" id="RBZM01000006">
    <property type="protein sequence ID" value="RKP52883.1"/>
    <property type="molecule type" value="Genomic_DNA"/>
</dbReference>
<dbReference type="OrthoDB" id="2678663at2"/>
<keyword evidence="3" id="KW-1185">Reference proteome</keyword>
<sequence length="242" mass="27549">MDRKQGRRYIGAYLWKRERHGIVFTFLFALYIGAVLSLSINDLVGGDEAPQYYHGMIDWIYVTMLPVFGTVMNKSAFGMWRDDFYSKRLAHWRTMPIPIASIVQIRYLQVGCSLPIIGACFFFLQYVVSPHLREAVTPLQWGACGLAWLVYAFAVNSLFVWLELGFDGKRYVIGYLGYMALMAAVCALLAWQKVYVFESVLKLVNDGYVWQLFLVTTVAASIATGAGYRTTVKRIRSRSLAL</sequence>
<dbReference type="AlphaFoldDB" id="A0A494XZB1"/>
<gene>
    <name evidence="2" type="ORF">D7Z26_14095</name>
</gene>
<feature type="transmembrane region" description="Helical" evidence="1">
    <location>
        <begin position="173"/>
        <end position="196"/>
    </location>
</feature>
<organism evidence="2 3">
    <name type="scientific">Cohnella endophytica</name>
    <dbReference type="NCBI Taxonomy" id="2419778"/>
    <lineage>
        <taxon>Bacteria</taxon>
        <taxon>Bacillati</taxon>
        <taxon>Bacillota</taxon>
        <taxon>Bacilli</taxon>
        <taxon>Bacillales</taxon>
        <taxon>Paenibacillaceae</taxon>
        <taxon>Cohnella</taxon>
    </lineage>
</organism>
<reference evidence="2 3" key="1">
    <citation type="submission" date="2018-10" db="EMBL/GenBank/DDBJ databases">
        <title>Cohnella sp. M2MS4P-1, whole genome shotgun sequence.</title>
        <authorList>
            <person name="Tuo L."/>
        </authorList>
    </citation>
    <scope>NUCLEOTIDE SEQUENCE [LARGE SCALE GENOMIC DNA]</scope>
    <source>
        <strain evidence="2 3">M2MS4P-1</strain>
    </source>
</reference>
<feature type="transmembrane region" description="Helical" evidence="1">
    <location>
        <begin position="21"/>
        <end position="40"/>
    </location>
</feature>
<feature type="transmembrane region" description="Helical" evidence="1">
    <location>
        <begin position="107"/>
        <end position="127"/>
    </location>
</feature>
<feature type="transmembrane region" description="Helical" evidence="1">
    <location>
        <begin position="139"/>
        <end position="161"/>
    </location>
</feature>
<feature type="transmembrane region" description="Helical" evidence="1">
    <location>
        <begin position="52"/>
        <end position="71"/>
    </location>
</feature>
<dbReference type="Proteomes" id="UP000282076">
    <property type="component" value="Unassembled WGS sequence"/>
</dbReference>
<comment type="caution">
    <text evidence="2">The sequence shown here is derived from an EMBL/GenBank/DDBJ whole genome shotgun (WGS) entry which is preliminary data.</text>
</comment>
<keyword evidence="1" id="KW-0812">Transmembrane</keyword>
<evidence type="ECO:0000313" key="2">
    <source>
        <dbReference type="EMBL" id="RKP52883.1"/>
    </source>
</evidence>
<proteinExistence type="predicted"/>
<keyword evidence="1" id="KW-1133">Transmembrane helix</keyword>
<protein>
    <recommendedName>
        <fullName evidence="4">ABC transporter permease</fullName>
    </recommendedName>
</protein>
<evidence type="ECO:0000313" key="3">
    <source>
        <dbReference type="Proteomes" id="UP000282076"/>
    </source>
</evidence>
<name>A0A494XZB1_9BACL</name>
<evidence type="ECO:0008006" key="4">
    <source>
        <dbReference type="Google" id="ProtNLM"/>
    </source>
</evidence>
<accession>A0A494XZB1</accession>
<dbReference type="RefSeq" id="WP_120977627.1">
    <property type="nucleotide sequence ID" value="NZ_RBZM01000006.1"/>
</dbReference>
<feature type="transmembrane region" description="Helical" evidence="1">
    <location>
        <begin position="208"/>
        <end position="228"/>
    </location>
</feature>
<keyword evidence="1" id="KW-0472">Membrane</keyword>
<evidence type="ECO:0000256" key="1">
    <source>
        <dbReference type="SAM" id="Phobius"/>
    </source>
</evidence>